<dbReference type="InParanoid" id="F4S5I4"/>
<name>F4S5I4_MELLP</name>
<accession>F4S5I4</accession>
<feature type="region of interest" description="Disordered" evidence="1">
    <location>
        <begin position="141"/>
        <end position="206"/>
    </location>
</feature>
<dbReference type="AlphaFoldDB" id="F4S5I4"/>
<dbReference type="GeneID" id="18924578"/>
<feature type="compositionally biased region" description="Low complexity" evidence="1">
    <location>
        <begin position="193"/>
        <end position="206"/>
    </location>
</feature>
<protein>
    <submittedName>
        <fullName evidence="2">Uncharacterized protein</fullName>
    </submittedName>
</protein>
<dbReference type="VEuPathDB" id="FungiDB:MELLADRAFT_112138"/>
<dbReference type="EMBL" id="GL883151">
    <property type="protein sequence ID" value="EGG00100.1"/>
    <property type="molecule type" value="Genomic_DNA"/>
</dbReference>
<proteinExistence type="predicted"/>
<dbReference type="HOGENOM" id="CLU_1378408_0_0_1"/>
<dbReference type="RefSeq" id="XP_007416698.1">
    <property type="nucleotide sequence ID" value="XM_007416636.1"/>
</dbReference>
<organism evidence="3">
    <name type="scientific">Melampsora larici-populina (strain 98AG31 / pathotype 3-4-7)</name>
    <name type="common">Poplar leaf rust fungus</name>
    <dbReference type="NCBI Taxonomy" id="747676"/>
    <lineage>
        <taxon>Eukaryota</taxon>
        <taxon>Fungi</taxon>
        <taxon>Dikarya</taxon>
        <taxon>Basidiomycota</taxon>
        <taxon>Pucciniomycotina</taxon>
        <taxon>Pucciniomycetes</taxon>
        <taxon>Pucciniales</taxon>
        <taxon>Melampsoraceae</taxon>
        <taxon>Melampsora</taxon>
    </lineage>
</organism>
<keyword evidence="3" id="KW-1185">Reference proteome</keyword>
<dbReference type="Proteomes" id="UP000001072">
    <property type="component" value="Unassembled WGS sequence"/>
</dbReference>
<gene>
    <name evidence="2" type="ORF">MELLADRAFT_112138</name>
</gene>
<reference evidence="3" key="1">
    <citation type="journal article" date="2011" name="Proc. Natl. Acad. Sci. U.S.A.">
        <title>Obligate biotrophy features unraveled by the genomic analysis of rust fungi.</title>
        <authorList>
            <person name="Duplessis S."/>
            <person name="Cuomo C.A."/>
            <person name="Lin Y.-C."/>
            <person name="Aerts A."/>
            <person name="Tisserant E."/>
            <person name="Veneault-Fourrey C."/>
            <person name="Joly D.L."/>
            <person name="Hacquard S."/>
            <person name="Amselem J."/>
            <person name="Cantarel B.L."/>
            <person name="Chiu R."/>
            <person name="Coutinho P.M."/>
            <person name="Feau N."/>
            <person name="Field M."/>
            <person name="Frey P."/>
            <person name="Gelhaye E."/>
            <person name="Goldberg J."/>
            <person name="Grabherr M.G."/>
            <person name="Kodira C.D."/>
            <person name="Kohler A."/>
            <person name="Kuees U."/>
            <person name="Lindquist E.A."/>
            <person name="Lucas S.M."/>
            <person name="Mago R."/>
            <person name="Mauceli E."/>
            <person name="Morin E."/>
            <person name="Murat C."/>
            <person name="Pangilinan J.L."/>
            <person name="Park R."/>
            <person name="Pearson M."/>
            <person name="Quesneville H."/>
            <person name="Rouhier N."/>
            <person name="Sakthikumar S."/>
            <person name="Salamov A.A."/>
            <person name="Schmutz J."/>
            <person name="Selles B."/>
            <person name="Shapiro H."/>
            <person name="Tanguay P."/>
            <person name="Tuskan G.A."/>
            <person name="Henrissat B."/>
            <person name="Van de Peer Y."/>
            <person name="Rouze P."/>
            <person name="Ellis J.G."/>
            <person name="Dodds P.N."/>
            <person name="Schein J.E."/>
            <person name="Zhong S."/>
            <person name="Hamelin R.C."/>
            <person name="Grigoriev I.V."/>
            <person name="Szabo L.J."/>
            <person name="Martin F."/>
        </authorList>
    </citation>
    <scope>NUCLEOTIDE SEQUENCE [LARGE SCALE GENOMIC DNA]</scope>
    <source>
        <strain evidence="3">98AG31 / pathotype 3-4-7</strain>
    </source>
</reference>
<evidence type="ECO:0000313" key="2">
    <source>
        <dbReference type="EMBL" id="EGG00100.1"/>
    </source>
</evidence>
<evidence type="ECO:0000313" key="3">
    <source>
        <dbReference type="Proteomes" id="UP000001072"/>
    </source>
</evidence>
<evidence type="ECO:0000256" key="1">
    <source>
        <dbReference type="SAM" id="MobiDB-lite"/>
    </source>
</evidence>
<dbReference type="KEGG" id="mlr:MELLADRAFT_112138"/>
<sequence length="206" mass="21910">MSGDLNKTTGHGVYFSGNFEIEEQVSTDLKQKAEYRTYAISINCGGADGGEPTRYEIRALGYGPDGEAVKTIVATVKHTDYHPSVNRASTTLGHQDPSEFAEKRIKIEGSGEASGRPKPKKFVPKSVTAPFKSPIVPAGLASTIEAEPADFPQAPPSPTGSDYVGPPGQAPVSKKRPNTAAAKPRVRARPARRTSSTSTLDLTTQE</sequence>